<dbReference type="PROSITE" id="PS01186">
    <property type="entry name" value="EGF_2"/>
    <property type="match status" value="1"/>
</dbReference>
<feature type="domain" description="VWFD" evidence="3">
    <location>
        <begin position="537"/>
        <end position="720"/>
    </location>
</feature>
<dbReference type="Pfam" id="PF01826">
    <property type="entry name" value="TIL"/>
    <property type="match status" value="3"/>
</dbReference>
<dbReference type="Gene3D" id="2.10.25.10">
    <property type="entry name" value="Laminin"/>
    <property type="match status" value="3"/>
</dbReference>
<keyword evidence="2" id="KW-0325">Glycoprotein</keyword>
<dbReference type="AlphaFoldDB" id="A0A2G8KRK2"/>
<protein>
    <submittedName>
        <fullName evidence="4">Putative IgGFc-binding protein</fullName>
    </submittedName>
</protein>
<dbReference type="InterPro" id="IPR001846">
    <property type="entry name" value="VWF_type-D"/>
</dbReference>
<dbReference type="GO" id="GO:0005615">
    <property type="term" value="C:extracellular space"/>
    <property type="evidence" value="ECO:0007669"/>
    <property type="project" value="TreeGrafter"/>
</dbReference>
<dbReference type="Pfam" id="PF12714">
    <property type="entry name" value="TILa"/>
    <property type="match status" value="3"/>
</dbReference>
<gene>
    <name evidence="4" type="ORF">BSL78_12479</name>
</gene>
<accession>A0A2G8KRK2</accession>
<dbReference type="Pfam" id="PF08742">
    <property type="entry name" value="C8"/>
    <property type="match status" value="3"/>
</dbReference>
<dbReference type="OrthoDB" id="5945029at2759"/>
<dbReference type="InterPro" id="IPR025615">
    <property type="entry name" value="TILa_dom"/>
</dbReference>
<feature type="domain" description="VWFD" evidence="3">
    <location>
        <begin position="928"/>
        <end position="1104"/>
    </location>
</feature>
<comment type="caution">
    <text evidence="4">The sequence shown here is derived from an EMBL/GenBank/DDBJ whole genome shotgun (WGS) entry which is preliminary data.</text>
</comment>
<evidence type="ECO:0000256" key="2">
    <source>
        <dbReference type="ARBA" id="ARBA00023180"/>
    </source>
</evidence>
<evidence type="ECO:0000256" key="1">
    <source>
        <dbReference type="ARBA" id="ARBA00023157"/>
    </source>
</evidence>
<dbReference type="SMART" id="SM00832">
    <property type="entry name" value="C8"/>
    <property type="match status" value="3"/>
</dbReference>
<evidence type="ECO:0000259" key="3">
    <source>
        <dbReference type="PROSITE" id="PS51233"/>
    </source>
</evidence>
<dbReference type="InterPro" id="IPR036084">
    <property type="entry name" value="Ser_inhib-like_sf"/>
</dbReference>
<dbReference type="InterPro" id="IPR014853">
    <property type="entry name" value="VWF/SSPO/ZAN-like_Cys-rich_dom"/>
</dbReference>
<name>A0A2G8KRK2_STIJA</name>
<dbReference type="GO" id="GO:0031012">
    <property type="term" value="C:extracellular matrix"/>
    <property type="evidence" value="ECO:0007669"/>
    <property type="project" value="TreeGrafter"/>
</dbReference>
<dbReference type="SMART" id="SM00181">
    <property type="entry name" value="EGF"/>
    <property type="match status" value="5"/>
</dbReference>
<dbReference type="InterPro" id="IPR050780">
    <property type="entry name" value="Mucin_vWF_Thrombospondin_sf"/>
</dbReference>
<dbReference type="PROSITE" id="PS51233">
    <property type="entry name" value="VWFD"/>
    <property type="match status" value="3"/>
</dbReference>
<dbReference type="STRING" id="307972.A0A2G8KRK2"/>
<dbReference type="FunFam" id="2.10.25.10:FF:000055">
    <property type="entry name" value="alpha-tectorin isoform X1"/>
    <property type="match status" value="1"/>
</dbReference>
<dbReference type="Proteomes" id="UP000230750">
    <property type="component" value="Unassembled WGS sequence"/>
</dbReference>
<organism evidence="4 5">
    <name type="scientific">Stichopus japonicus</name>
    <name type="common">Sea cucumber</name>
    <dbReference type="NCBI Taxonomy" id="307972"/>
    <lineage>
        <taxon>Eukaryota</taxon>
        <taxon>Metazoa</taxon>
        <taxon>Echinodermata</taxon>
        <taxon>Eleutherozoa</taxon>
        <taxon>Echinozoa</taxon>
        <taxon>Holothuroidea</taxon>
        <taxon>Aspidochirotacea</taxon>
        <taxon>Aspidochirotida</taxon>
        <taxon>Stichopodidae</taxon>
        <taxon>Apostichopus</taxon>
    </lineage>
</organism>
<keyword evidence="5" id="KW-1185">Reference proteome</keyword>
<dbReference type="PANTHER" id="PTHR11339:SF373">
    <property type="entry name" value="VWFD DOMAIN-CONTAINING PROTEIN"/>
    <property type="match status" value="1"/>
</dbReference>
<dbReference type="InterPro" id="IPR002919">
    <property type="entry name" value="TIL_dom"/>
</dbReference>
<dbReference type="SMART" id="SM00216">
    <property type="entry name" value="VWD"/>
    <property type="match status" value="3"/>
</dbReference>
<dbReference type="EMBL" id="MRZV01000410">
    <property type="protein sequence ID" value="PIK50633.1"/>
    <property type="molecule type" value="Genomic_DNA"/>
</dbReference>
<dbReference type="CDD" id="cd19941">
    <property type="entry name" value="TIL"/>
    <property type="match status" value="3"/>
</dbReference>
<keyword evidence="1" id="KW-1015">Disulfide bond</keyword>
<dbReference type="PANTHER" id="PTHR11339">
    <property type="entry name" value="EXTRACELLULAR MATRIX GLYCOPROTEIN RELATED"/>
    <property type="match status" value="1"/>
</dbReference>
<sequence length="1202" mass="133618">MECPVGMSLSTCAPACPPTCAEPSGPKECDMPCIEACVCPEGQLLDGTICVEPRDCGCFLHTGEYISKFQEWTSPDCTTRCYCEGPGELQCRNYTCNENADCTINRAGMRTCECHEGLTGNGEVCVSDSGLCQIWGDPHYVTFDGKKFDFQGGCQYSLVKKCKGRDLPNFHLIGDNKRRIPGERVSYQRELILRYKGHEYVIRRHRVSVDGVKVTLPLLNHAGVTVHYDVPFTTVETEFGLKFRYNQRTDTEVYLSNEFASKVCGLCGNFDGNKKNDFTKPNGQRNGRARVFAQSWLVSGDPECENDEDDYIPTDDDLDFESDPCQFADSSQISEAEHLCQILSPDDDRLQSCHRVADSSFYYETCKYDLCATLPDQTVLCDSIEEFLIACREAGGEPGDWRSSVPQCPFDCPVGFEYSRCGSSCPNTCTERNRTATCEDNCQETCLCPEDQVLDGNHCVFENECGCLLESGRYISRGETWTSNNCTELCTCEGGHLECDYVYCDENAQCVIENGERKCLCDEGFVSHGQKCIPETGICLVWGRTHFLTYDGVSHDWRGECIYTFVQTCGTLPAGLKEFRLTGDFDPLTVTKKIFGLKRVRLYYEGHEYRIEENRVLLDGLEVTLPLRHNGVNIYLRPIFTILETDFGLRILYNQNANFRMHLISDYGGAVCGLCGNFDGREDNDFTMPDGSLATDLYEFGNSWAVDNCAVVTETPNPCAEDNHLRQQASDMCSALDSDEFSVCRGPADFGSFYAACVDDLCSSHLSEEQLCASIEAYVAICEESTSLPSNWREVVPECALDCPEGMVYTACGSGCPATCVDPEGQTNCSESCTETCACPDGQVLDGDNCVPLEECGCVMQSGFYLSNGQTQVSADCSQVCSCRDRELTCYEYSCHDNAECDLRDGIQECWCLEGFLGDGSYCRPATSICRIWGDPHYITFDGRSHDFQGDCEYSLVETMDLSHNLPEFQLFVDNMRMNPDAKGTYLRQLRLVYGGHEFILRRGGGVRLNRNKITLPLYDYSGVTIYLSFPNIILETDFGLSVMYNRRARVDITLSAEYGGQIGGLCGDFDENRRNDLKLPDGTLTRSVNLFGNSWVVDEKSCTTIEEGEDHPTPCKEDPTLMAEAERVCSALSPQSDIFADCRGSSMDVFFDACIFDLCATNLNTSIICESAQEFASLCEDAGGSPGDWQAALPQCGKVPP</sequence>
<evidence type="ECO:0000313" key="4">
    <source>
        <dbReference type="EMBL" id="PIK50633.1"/>
    </source>
</evidence>
<dbReference type="SUPFAM" id="SSF57567">
    <property type="entry name" value="Serine protease inhibitors"/>
    <property type="match status" value="3"/>
</dbReference>
<dbReference type="Pfam" id="PF00094">
    <property type="entry name" value="VWD"/>
    <property type="match status" value="3"/>
</dbReference>
<evidence type="ECO:0000313" key="5">
    <source>
        <dbReference type="Proteomes" id="UP000230750"/>
    </source>
</evidence>
<dbReference type="InterPro" id="IPR000742">
    <property type="entry name" value="EGF"/>
</dbReference>
<reference evidence="4 5" key="1">
    <citation type="journal article" date="2017" name="PLoS Biol.">
        <title>The sea cucumber genome provides insights into morphological evolution and visceral regeneration.</title>
        <authorList>
            <person name="Zhang X."/>
            <person name="Sun L."/>
            <person name="Yuan J."/>
            <person name="Sun Y."/>
            <person name="Gao Y."/>
            <person name="Zhang L."/>
            <person name="Li S."/>
            <person name="Dai H."/>
            <person name="Hamel J.F."/>
            <person name="Liu C."/>
            <person name="Yu Y."/>
            <person name="Liu S."/>
            <person name="Lin W."/>
            <person name="Guo K."/>
            <person name="Jin S."/>
            <person name="Xu P."/>
            <person name="Storey K.B."/>
            <person name="Huan P."/>
            <person name="Zhang T."/>
            <person name="Zhou Y."/>
            <person name="Zhang J."/>
            <person name="Lin C."/>
            <person name="Li X."/>
            <person name="Xing L."/>
            <person name="Huo D."/>
            <person name="Sun M."/>
            <person name="Wang L."/>
            <person name="Mercier A."/>
            <person name="Li F."/>
            <person name="Yang H."/>
            <person name="Xiang J."/>
        </authorList>
    </citation>
    <scope>NUCLEOTIDE SEQUENCE [LARGE SCALE GENOMIC DNA]</scope>
    <source>
        <strain evidence="4">Shaxun</strain>
        <tissue evidence="4">Muscle</tissue>
    </source>
</reference>
<proteinExistence type="predicted"/>
<feature type="domain" description="VWFD" evidence="3">
    <location>
        <begin position="130"/>
        <end position="305"/>
    </location>
</feature>